<comment type="caution">
    <text evidence="2">The sequence shown here is derived from an EMBL/GenBank/DDBJ whole genome shotgun (WGS) entry which is preliminary data.</text>
</comment>
<keyword evidence="1" id="KW-1133">Transmembrane helix</keyword>
<dbReference type="Proteomes" id="UP000067448">
    <property type="component" value="Unassembled WGS sequence"/>
</dbReference>
<organism evidence="2 3">
    <name type="scientific">Streptomyces scabiei</name>
    <dbReference type="NCBI Taxonomy" id="1930"/>
    <lineage>
        <taxon>Bacteria</taxon>
        <taxon>Bacillati</taxon>
        <taxon>Actinomycetota</taxon>
        <taxon>Actinomycetes</taxon>
        <taxon>Kitasatosporales</taxon>
        <taxon>Streptomycetaceae</taxon>
        <taxon>Streptomyces</taxon>
    </lineage>
</organism>
<protein>
    <submittedName>
        <fullName evidence="2">Uncharacterized protein</fullName>
    </submittedName>
</protein>
<dbReference type="EMBL" id="BCMM01000007">
    <property type="protein sequence ID" value="GAQ61738.1"/>
    <property type="molecule type" value="Genomic_DNA"/>
</dbReference>
<evidence type="ECO:0000313" key="2">
    <source>
        <dbReference type="EMBL" id="GAQ61738.1"/>
    </source>
</evidence>
<feature type="transmembrane region" description="Helical" evidence="1">
    <location>
        <begin position="39"/>
        <end position="57"/>
    </location>
</feature>
<reference evidence="3" key="3">
    <citation type="submission" date="2016-02" db="EMBL/GenBank/DDBJ databases">
        <title>Draft genome of pathogenic Streptomyces sp. in Japan.</title>
        <authorList>
            <person name="Tomihama T."/>
            <person name="Ikenaga M."/>
            <person name="Sakai M."/>
            <person name="Okubo T."/>
            <person name="Ikeda S."/>
        </authorList>
    </citation>
    <scope>NUCLEOTIDE SEQUENCE [LARGE SCALE GENOMIC DNA]</scope>
    <source>
        <strain evidence="3">S58</strain>
    </source>
</reference>
<keyword evidence="1" id="KW-0472">Membrane</keyword>
<evidence type="ECO:0000256" key="1">
    <source>
        <dbReference type="SAM" id="Phobius"/>
    </source>
</evidence>
<reference evidence="3" key="1">
    <citation type="submission" date="2015-11" db="EMBL/GenBank/DDBJ databases">
        <authorList>
            <consortium name="Cross-ministerial Strategic Innovation Promotion Program (SIP) consortium"/>
            <person name="Tomihama T."/>
            <person name="Ikenaga M."/>
            <person name="Sakai M."/>
            <person name="Okubo T."/>
            <person name="Ikeda S."/>
        </authorList>
    </citation>
    <scope>NUCLEOTIDE SEQUENCE [LARGE SCALE GENOMIC DNA]</scope>
    <source>
        <strain evidence="3">S58</strain>
    </source>
</reference>
<reference evidence="2 3" key="2">
    <citation type="journal article" date="2016" name="Genome Announc.">
        <title>Draft Genome Sequences of Streptomyces scabiei S58, Streptomyces turgidiscabies T45, and Streptomyces acidiscabies a10, the Pathogens of Potato Common Scab, Isolated in Japan.</title>
        <authorList>
            <person name="Tomihama T."/>
            <person name="Nishi Y."/>
            <person name="Sakai M."/>
            <person name="Ikenaga M."/>
            <person name="Okubo T."/>
            <person name="Ikeda S."/>
        </authorList>
    </citation>
    <scope>NUCLEOTIDE SEQUENCE [LARGE SCALE GENOMIC DNA]</scope>
    <source>
        <strain evidence="2 3">S58</strain>
    </source>
</reference>
<accession>A0A100JLK0</accession>
<name>A0A100JLK0_STRSC</name>
<sequence length="86" mass="8593">MTVGVAVAAGGRAVAVAVPVAGAAAGAAAAPWTVTVAAVGSMPMTVSGAMAVGRLGGRRRRLLRRGHRPIIARTSDAHCSPRHICR</sequence>
<dbReference type="AlphaFoldDB" id="A0A100JLK0"/>
<keyword evidence="1" id="KW-0812">Transmembrane</keyword>
<gene>
    <name evidence="2" type="ORF">SsS58_02091</name>
</gene>
<proteinExistence type="predicted"/>
<evidence type="ECO:0000313" key="3">
    <source>
        <dbReference type="Proteomes" id="UP000067448"/>
    </source>
</evidence>